<dbReference type="PROSITE" id="PS00379">
    <property type="entry name" value="CDP_ALCOHOL_P_TRANSF"/>
    <property type="match status" value="1"/>
</dbReference>
<name>A0AAV2ZEC2_9STRA</name>
<dbReference type="InterPro" id="IPR000462">
    <property type="entry name" value="CDP-OH_P_trans"/>
</dbReference>
<comment type="caution">
    <text evidence="4">The sequence shown here is derived from an EMBL/GenBank/DDBJ whole genome shotgun (WGS) entry which is preliminary data.</text>
</comment>
<organism evidence="4 5">
    <name type="scientific">Lagenidium giganteum</name>
    <dbReference type="NCBI Taxonomy" id="4803"/>
    <lineage>
        <taxon>Eukaryota</taxon>
        <taxon>Sar</taxon>
        <taxon>Stramenopiles</taxon>
        <taxon>Oomycota</taxon>
        <taxon>Peronosporomycetes</taxon>
        <taxon>Pythiales</taxon>
        <taxon>Pythiaceae</taxon>
    </lineage>
</organism>
<gene>
    <name evidence="4" type="ORF">N0F65_006821</name>
</gene>
<comment type="similarity">
    <text evidence="2">Belongs to the CDP-alcohol phosphatidyltransferase class-I family.</text>
</comment>
<evidence type="ECO:0000313" key="4">
    <source>
        <dbReference type="EMBL" id="DBA03642.1"/>
    </source>
</evidence>
<keyword evidence="1 2" id="KW-0808">Transferase</keyword>
<proteinExistence type="inferred from homology"/>
<feature type="transmembrane region" description="Helical" evidence="3">
    <location>
        <begin position="250"/>
        <end position="273"/>
    </location>
</feature>
<keyword evidence="3" id="KW-0812">Transmembrane</keyword>
<evidence type="ECO:0000313" key="5">
    <source>
        <dbReference type="Proteomes" id="UP001146120"/>
    </source>
</evidence>
<dbReference type="InterPro" id="IPR043130">
    <property type="entry name" value="CDP-OH_PTrfase_TM_dom"/>
</dbReference>
<dbReference type="AlphaFoldDB" id="A0AAV2ZEC2"/>
<evidence type="ECO:0000256" key="3">
    <source>
        <dbReference type="SAM" id="Phobius"/>
    </source>
</evidence>
<dbReference type="InterPro" id="IPR048254">
    <property type="entry name" value="CDP_ALCOHOL_P_TRANSF_CS"/>
</dbReference>
<sequence length="323" mass="36181">MMVSNLYQRYQSATCTKMYEVEELVDYYFHRRLAAFWAVIISYLPFVITPNQITLFGLVLGWASATCLYDAEFHTPLGWEPNQSLMAAGLLMFSWIVSDCADGQVARLCKRGTRTGRILDGVVDGAVLAPNLLVIGRVCYMVLAIFSGFSLWLHAIIYDKIKNVFMENSLPASECDGETVESVTAEYHAAKAKAPFSLDSVLLGIYVVYLTLQAKFTSDAASKAEVSRQNLLAKCDDNYRSMYMTRYRHIVRLASWMGISAHVVGLYLAYFAAMYDWNALVLVQLYFAVVLNLVMVASLFMYTRSGMMSASQPWGPDGSSIED</sequence>
<feature type="transmembrane region" description="Helical" evidence="3">
    <location>
        <begin position="134"/>
        <end position="158"/>
    </location>
</feature>
<feature type="transmembrane region" description="Helical" evidence="3">
    <location>
        <begin position="28"/>
        <end position="46"/>
    </location>
</feature>
<dbReference type="GO" id="GO:0008654">
    <property type="term" value="P:phospholipid biosynthetic process"/>
    <property type="evidence" value="ECO:0007669"/>
    <property type="project" value="InterPro"/>
</dbReference>
<dbReference type="EMBL" id="DAKRPA010000017">
    <property type="protein sequence ID" value="DBA03642.1"/>
    <property type="molecule type" value="Genomic_DNA"/>
</dbReference>
<dbReference type="GO" id="GO:0016780">
    <property type="term" value="F:phosphotransferase activity, for other substituted phosphate groups"/>
    <property type="evidence" value="ECO:0007669"/>
    <property type="project" value="InterPro"/>
</dbReference>
<reference evidence="4" key="1">
    <citation type="submission" date="2022-11" db="EMBL/GenBank/DDBJ databases">
        <authorList>
            <person name="Morgan W.R."/>
            <person name="Tartar A."/>
        </authorList>
    </citation>
    <scope>NUCLEOTIDE SEQUENCE</scope>
    <source>
        <strain evidence="4">ARSEF 373</strain>
    </source>
</reference>
<evidence type="ECO:0008006" key="6">
    <source>
        <dbReference type="Google" id="ProtNLM"/>
    </source>
</evidence>
<reference evidence="4" key="2">
    <citation type="journal article" date="2023" name="Microbiol Resour">
        <title>Decontamination and Annotation of the Draft Genome Sequence of the Oomycete Lagenidium giganteum ARSEF 373.</title>
        <authorList>
            <person name="Morgan W.R."/>
            <person name="Tartar A."/>
        </authorList>
    </citation>
    <scope>NUCLEOTIDE SEQUENCE</scope>
    <source>
        <strain evidence="4">ARSEF 373</strain>
    </source>
</reference>
<keyword evidence="3" id="KW-1133">Transmembrane helix</keyword>
<protein>
    <recommendedName>
        <fullName evidence="6">CDP-alcohol phosphatidyltransferase</fullName>
    </recommendedName>
</protein>
<feature type="transmembrane region" description="Helical" evidence="3">
    <location>
        <begin position="279"/>
        <end position="302"/>
    </location>
</feature>
<accession>A0AAV2ZEC2</accession>
<dbReference type="GO" id="GO:0016020">
    <property type="term" value="C:membrane"/>
    <property type="evidence" value="ECO:0007669"/>
    <property type="project" value="InterPro"/>
</dbReference>
<keyword evidence="5" id="KW-1185">Reference proteome</keyword>
<dbReference type="Pfam" id="PF01066">
    <property type="entry name" value="CDP-OH_P_transf"/>
    <property type="match status" value="1"/>
</dbReference>
<dbReference type="Gene3D" id="1.20.120.1760">
    <property type="match status" value="1"/>
</dbReference>
<dbReference type="Proteomes" id="UP001146120">
    <property type="component" value="Unassembled WGS sequence"/>
</dbReference>
<evidence type="ECO:0000256" key="2">
    <source>
        <dbReference type="RuleBase" id="RU003750"/>
    </source>
</evidence>
<keyword evidence="3" id="KW-0472">Membrane</keyword>
<evidence type="ECO:0000256" key="1">
    <source>
        <dbReference type="ARBA" id="ARBA00022679"/>
    </source>
</evidence>